<dbReference type="Gene3D" id="3.40.1550.10">
    <property type="entry name" value="CheC-like"/>
    <property type="match status" value="1"/>
</dbReference>
<evidence type="ECO:0000313" key="3">
    <source>
        <dbReference type="Proteomes" id="UP000002714"/>
    </source>
</evidence>
<dbReference type="eggNOG" id="COG1776">
    <property type="taxonomic scope" value="Bacteria"/>
</dbReference>
<dbReference type="EMBL" id="CP000153">
    <property type="protein sequence ID" value="ABB44313.1"/>
    <property type="molecule type" value="Genomic_DNA"/>
</dbReference>
<proteinExistence type="predicted"/>
<evidence type="ECO:0000256" key="1">
    <source>
        <dbReference type="ARBA" id="ARBA00022500"/>
    </source>
</evidence>
<dbReference type="GO" id="GO:0006935">
    <property type="term" value="P:chemotaxis"/>
    <property type="evidence" value="ECO:0007669"/>
    <property type="project" value="UniProtKB-KW"/>
</dbReference>
<dbReference type="CDD" id="cd17910">
    <property type="entry name" value="CheC_ClassII"/>
    <property type="match status" value="1"/>
</dbReference>
<keyword evidence="3" id="KW-1185">Reference proteome</keyword>
<dbReference type="SUPFAM" id="SSF103039">
    <property type="entry name" value="CheC-like"/>
    <property type="match status" value="1"/>
</dbReference>
<reference evidence="2 3" key="1">
    <citation type="journal article" date="2008" name="Appl. Environ. Microbiol.">
        <title>Genome of the epsilonproteobacterial chemolithoautotroph Sulfurimonas denitrificans.</title>
        <authorList>
            <person name="Sievert S.M."/>
            <person name="Scott K.M."/>
            <person name="Klotz M.G."/>
            <person name="Chain P.S.G."/>
            <person name="Hauser L.J."/>
            <person name="Hemp J."/>
            <person name="Huegler M."/>
            <person name="Land M."/>
            <person name="Lapidus A."/>
            <person name="Larimer F.W."/>
            <person name="Lucas S."/>
            <person name="Malfatti S.A."/>
            <person name="Meyer F."/>
            <person name="Paulsen I.T."/>
            <person name="Ren Q."/>
            <person name="Simon J."/>
            <person name="Bailey K."/>
            <person name="Diaz E."/>
            <person name="Fitzpatrick K.A."/>
            <person name="Glover B."/>
            <person name="Gwatney N."/>
            <person name="Korajkic A."/>
            <person name="Long A."/>
            <person name="Mobberley J.M."/>
            <person name="Pantry S.N."/>
            <person name="Pazder G."/>
            <person name="Peterson S."/>
            <person name="Quintanilla J.D."/>
            <person name="Sprinkle R."/>
            <person name="Stephens J."/>
            <person name="Thomas P."/>
            <person name="Vaughn R."/>
            <person name="Weber M.J."/>
            <person name="Wooten L.L."/>
        </authorList>
    </citation>
    <scope>NUCLEOTIDE SEQUENCE [LARGE SCALE GENOMIC DNA]</scope>
    <source>
        <strain evidence="3">ATCC 33889 / DSM 1251</strain>
    </source>
</reference>
<dbReference type="RefSeq" id="WP_011372665.1">
    <property type="nucleotide sequence ID" value="NC_007575.1"/>
</dbReference>
<dbReference type="InterPro" id="IPR028976">
    <property type="entry name" value="CheC-like_sf"/>
</dbReference>
<keyword evidence="1" id="KW-0145">Chemotaxis</keyword>
<accession>Q30RR8</accession>
<dbReference type="STRING" id="326298.Suden_1035"/>
<dbReference type="HOGENOM" id="CLU_087860_1_0_7"/>
<protein>
    <submittedName>
        <fullName evidence="2">CheC, inhibitor of MCP methylation</fullName>
    </submittedName>
</protein>
<evidence type="ECO:0000313" key="2">
    <source>
        <dbReference type="EMBL" id="ABB44313.1"/>
    </source>
</evidence>
<name>Q30RR8_SULDN</name>
<dbReference type="AlphaFoldDB" id="Q30RR8"/>
<dbReference type="KEGG" id="tdn:Suden_1035"/>
<sequence>MNLQFNEDQLDALREFMNVSIGAATASMANLLNAFGTMHIPKIEVCNSDELAVKIQESIDIRSMYFVTKQLFTGKFGGECMFVISEDSSINLGRHLYSIENPSFDDINDAVIELTNILTSTIVSRLTQELNTQVQFFVPSLQFLDPSSIVDEEDVAEYSKIIIISTILDFQDQQIIGNIYILTKDEAIESLKVLIDKKIEEIYG</sequence>
<dbReference type="Proteomes" id="UP000002714">
    <property type="component" value="Chromosome"/>
</dbReference>
<organism evidence="2 3">
    <name type="scientific">Sulfurimonas denitrificans (strain ATCC 33889 / DSM 1251)</name>
    <name type="common">Thiomicrospira denitrificans (strain ATCC 33889 / DSM 1251)</name>
    <dbReference type="NCBI Taxonomy" id="326298"/>
    <lineage>
        <taxon>Bacteria</taxon>
        <taxon>Pseudomonadati</taxon>
        <taxon>Campylobacterota</taxon>
        <taxon>Epsilonproteobacteria</taxon>
        <taxon>Campylobacterales</taxon>
        <taxon>Sulfurimonadaceae</taxon>
        <taxon>Sulfurimonas</taxon>
    </lineage>
</organism>
<gene>
    <name evidence="2" type="ordered locus">Suden_1035</name>
</gene>